<organism evidence="1 2">
    <name type="scientific">Austropuccinia psidii MF-1</name>
    <dbReference type="NCBI Taxonomy" id="1389203"/>
    <lineage>
        <taxon>Eukaryota</taxon>
        <taxon>Fungi</taxon>
        <taxon>Dikarya</taxon>
        <taxon>Basidiomycota</taxon>
        <taxon>Pucciniomycotina</taxon>
        <taxon>Pucciniomycetes</taxon>
        <taxon>Pucciniales</taxon>
        <taxon>Sphaerophragmiaceae</taxon>
        <taxon>Austropuccinia</taxon>
    </lineage>
</organism>
<dbReference type="Proteomes" id="UP000765509">
    <property type="component" value="Unassembled WGS sequence"/>
</dbReference>
<reference evidence="1" key="1">
    <citation type="submission" date="2021-03" db="EMBL/GenBank/DDBJ databases">
        <title>Draft genome sequence of rust myrtle Austropuccinia psidii MF-1, a brazilian biotype.</title>
        <authorList>
            <person name="Quecine M.C."/>
            <person name="Pachon D.M.R."/>
            <person name="Bonatelli M.L."/>
            <person name="Correr F.H."/>
            <person name="Franceschini L.M."/>
            <person name="Leite T.F."/>
            <person name="Margarido G.R.A."/>
            <person name="Almeida C.A."/>
            <person name="Ferrarezi J.A."/>
            <person name="Labate C.A."/>
        </authorList>
    </citation>
    <scope>NUCLEOTIDE SEQUENCE</scope>
    <source>
        <strain evidence="1">MF-1</strain>
    </source>
</reference>
<dbReference type="AlphaFoldDB" id="A0A9Q3CQM2"/>
<evidence type="ECO:0000313" key="1">
    <source>
        <dbReference type="EMBL" id="MBW0488268.1"/>
    </source>
</evidence>
<protein>
    <submittedName>
        <fullName evidence="1">Uncharacterized protein</fullName>
    </submittedName>
</protein>
<comment type="caution">
    <text evidence="1">The sequence shown here is derived from an EMBL/GenBank/DDBJ whole genome shotgun (WGS) entry which is preliminary data.</text>
</comment>
<sequence>MAATFVLAFVRAQSGTDDDIPLVQKRFSWPNLPYQVDTGNGKRGIQTGYNICNATTQNQESKCQTAFFNNITDKLYSSPKPNAFLVEIKTDDRWLG</sequence>
<gene>
    <name evidence="1" type="ORF">O181_027983</name>
</gene>
<dbReference type="EMBL" id="AVOT02009525">
    <property type="protein sequence ID" value="MBW0488268.1"/>
    <property type="molecule type" value="Genomic_DNA"/>
</dbReference>
<dbReference type="OrthoDB" id="2668392at2759"/>
<proteinExistence type="predicted"/>
<keyword evidence="2" id="KW-1185">Reference proteome</keyword>
<name>A0A9Q3CQM2_9BASI</name>
<evidence type="ECO:0000313" key="2">
    <source>
        <dbReference type="Proteomes" id="UP000765509"/>
    </source>
</evidence>
<accession>A0A9Q3CQM2</accession>